<dbReference type="PANTHER" id="PTHR45947:SF15">
    <property type="entry name" value="TEICHURONIC ACID BIOSYNTHESIS GLYCOSYLTRANSFERASE TUAC-RELATED"/>
    <property type="match status" value="1"/>
</dbReference>
<dbReference type="OrthoDB" id="9790710at2"/>
<keyword evidence="3" id="KW-0808">Transferase</keyword>
<evidence type="ECO:0000313" key="3">
    <source>
        <dbReference type="EMBL" id="VDS06961.1"/>
    </source>
</evidence>
<evidence type="ECO:0000313" key="4">
    <source>
        <dbReference type="Proteomes" id="UP000270743"/>
    </source>
</evidence>
<evidence type="ECO:0000259" key="1">
    <source>
        <dbReference type="Pfam" id="PF00534"/>
    </source>
</evidence>
<dbReference type="Gene3D" id="3.40.50.2000">
    <property type="entry name" value="Glycogen Phosphorylase B"/>
    <property type="match status" value="2"/>
</dbReference>
<dbReference type="Proteomes" id="UP000270743">
    <property type="component" value="Unassembled WGS sequence"/>
</dbReference>
<dbReference type="EMBL" id="UZWE01000014">
    <property type="protein sequence ID" value="VDS06961.1"/>
    <property type="molecule type" value="Genomic_DNA"/>
</dbReference>
<dbReference type="SUPFAM" id="SSF53756">
    <property type="entry name" value="UDP-Glycosyltransferase/glycogen phosphorylase"/>
    <property type="match status" value="1"/>
</dbReference>
<dbReference type="RefSeq" id="WP_126152686.1">
    <property type="nucleotide sequence ID" value="NZ_UZWE01000014.1"/>
</dbReference>
<sequence length="407" mass="43721">MPSDHIVYLTGLYPAVSHTFILREVAALRAMGLRVTTCSVNRPQPAHLIGPDERTAAGTTFYLLAAACRPLTLLAAVGRAIRRPRRLARAAGMLRHSGATGIGGHTRQVAYLIEAMVLARFLDRSGATRIHNQLGMASASVSLYASVLAGIPFSFTLHGPDDFLEGPSRQMAAKIASADFVACISAFCRDQARQRCDSRDWPKLQIVRCGIDPAAYRRADRTPPLRRLLFVGRLVPVKGVSVLIGAFGRIARDCPDAVLTIVGDGPDRAGLEAMASGLGLGGRIAFTGAQNQQQVAARMAEADLFVLPSFAEGLPVVLMEAMASGLPVIATNIAGIPELVEDNVTGRLVEAGDERQLARAMRDCLTMPLPALTMARQGQIRASRDHDMWTEARRLARFLQASGNRPA</sequence>
<dbReference type="EC" id="2.4.1.57" evidence="3"/>
<dbReference type="AlphaFoldDB" id="A0A3S4D8N6"/>
<keyword evidence="4" id="KW-1185">Reference proteome</keyword>
<evidence type="ECO:0000259" key="2">
    <source>
        <dbReference type="Pfam" id="PF13439"/>
    </source>
</evidence>
<accession>A0A3S4D8N6</accession>
<dbReference type="Pfam" id="PF00534">
    <property type="entry name" value="Glycos_transf_1"/>
    <property type="match status" value="1"/>
</dbReference>
<keyword evidence="3" id="KW-0328">Glycosyltransferase</keyword>
<dbReference type="InterPro" id="IPR028098">
    <property type="entry name" value="Glyco_trans_4-like_N"/>
</dbReference>
<dbReference type="PANTHER" id="PTHR45947">
    <property type="entry name" value="SULFOQUINOVOSYL TRANSFERASE SQD2"/>
    <property type="match status" value="1"/>
</dbReference>
<organism evidence="3 4">
    <name type="scientific">Paracoccus haematequi</name>
    <dbReference type="NCBI Taxonomy" id="2491866"/>
    <lineage>
        <taxon>Bacteria</taxon>
        <taxon>Pseudomonadati</taxon>
        <taxon>Pseudomonadota</taxon>
        <taxon>Alphaproteobacteria</taxon>
        <taxon>Rhodobacterales</taxon>
        <taxon>Paracoccaceae</taxon>
        <taxon>Paracoccus</taxon>
    </lineage>
</organism>
<protein>
    <submittedName>
        <fullName evidence="3">GDP-mannose-dependent alpha-(1-6)-phosphatidylinositol monomannoside mannosyltransferase</fullName>
        <ecNumber evidence="3">2.4.1.57</ecNumber>
    </submittedName>
</protein>
<name>A0A3S4D8N6_9RHOB</name>
<proteinExistence type="predicted"/>
<gene>
    <name evidence="3" type="primary">pimB_1</name>
    <name evidence="3" type="ORF">PARHAE_00132</name>
</gene>
<reference evidence="3 4" key="1">
    <citation type="submission" date="2018-12" db="EMBL/GenBank/DDBJ databases">
        <authorList>
            <person name="Criscuolo A."/>
        </authorList>
    </citation>
    <scope>NUCLEOTIDE SEQUENCE [LARGE SCALE GENOMIC DNA]</scope>
    <source>
        <strain evidence="3">ACIP1116241</strain>
    </source>
</reference>
<feature type="domain" description="Glycosyl transferase family 1" evidence="1">
    <location>
        <begin position="227"/>
        <end position="370"/>
    </location>
</feature>
<dbReference type="GO" id="GO:0016757">
    <property type="term" value="F:glycosyltransferase activity"/>
    <property type="evidence" value="ECO:0007669"/>
    <property type="project" value="UniProtKB-KW"/>
</dbReference>
<feature type="domain" description="Glycosyltransferase subfamily 4-like N-terminal" evidence="2">
    <location>
        <begin position="102"/>
        <end position="214"/>
    </location>
</feature>
<dbReference type="InterPro" id="IPR050194">
    <property type="entry name" value="Glycosyltransferase_grp1"/>
</dbReference>
<dbReference type="InterPro" id="IPR001296">
    <property type="entry name" value="Glyco_trans_1"/>
</dbReference>
<dbReference type="Pfam" id="PF13439">
    <property type="entry name" value="Glyco_transf_4"/>
    <property type="match status" value="1"/>
</dbReference>